<evidence type="ECO:0000256" key="9">
    <source>
        <dbReference type="ARBA" id="ARBA00023006"/>
    </source>
</evidence>
<feature type="domain" description="PH" evidence="12">
    <location>
        <begin position="539"/>
        <end position="634"/>
    </location>
</feature>
<dbReference type="Gene3D" id="2.30.29.30">
    <property type="entry name" value="Pleckstrin-homology domain (PH domain)/Phosphotyrosine-binding domain (PTB)"/>
    <property type="match status" value="1"/>
</dbReference>
<dbReference type="PANTHER" id="PTHR12326">
    <property type="entry name" value="PLECKSTRIN HOMOLOGY DOMAIN CONTAINING PROTEIN"/>
    <property type="match status" value="1"/>
</dbReference>
<evidence type="ECO:0000259" key="12">
    <source>
        <dbReference type="PROSITE" id="PS50003"/>
    </source>
</evidence>
<keyword evidence="4" id="KW-0479">Metal-binding</keyword>
<dbReference type="InterPro" id="IPR051366">
    <property type="entry name" value="DEF8"/>
</dbReference>
<sequence>MFRHRTTSDELARLEAFHSFLRSELTKEVRHAVKAVQKEAASSDGLSSNQFQIEVADNDYSRELLSLIEACIIHGMNKKYVRKTKSDGRETAQVNLWALMEKLLSKSDIKSLTLENKQLKTKSGLSRAAIRNFMNTQVLDCYLQALMLDKDLLNKHYEPYALLRDPDNAEVFKNSLQGLERLKFNFTTNSPILDSWSRHTLELAAIVAPQHQRKSNKAMLPKPRAPESLTAAGDSVANDFDDSASMMSSVVTESICSTMTDFAGDEGVEVFRSKMSRRRRRAQKRNPVLSTGSFENQELFDDAISVVSDARETIKSSEPTCYLSELEESMGNDGKDRTEVDQAMENDQIQTLYSGKNRESSPLTKVAEEERKQYTKLVFTEQELTPNTSDTHFVEDSLNRATQDQSSEIEDESYAPIESQKVEDDEVTEKNEAEVSDTESQCDIHALEEIEASPPVKSCYAPSGNEDDIIQTVVDEDDEDEHNQNEECASTVEETISANQKAFAAMFSKEMTDDDEGLPWLDRVTEKHRESLSGRPVGARHREGFLQRKGDWTGFWRRRYFKLADHQLTYYRSDTDESAALTIPVDAMLDVIEDEKMKPFCFRVEIRGRKSLYLCGYSHHDSAKWVADLRYEIEHFGSAESNHFEVISVNSYDSRSSEYSSVLKNQLLVLPADFGLPAQNYRCFECETPIGIIYGPPRHCAFTGKYYCNKCHDNSVSVIPARMIFNWDLSARSICKRARCYLSRVQHDPLLEINETNSALYGHVPALERVRKLRIRLQKMEPYLKTCSKGKEIYDKFAHGREYLTGDIHRYSVADLVEFQEESLETSLSQLYEAGKRHISLCETCGFKGFYCELCGSDNLIYPFETEETSSCLKCCACFHANCFRNTLESCPKCTRIENRRRLREAAELEHQKSSDDETHK</sequence>
<dbReference type="InterPro" id="IPR004012">
    <property type="entry name" value="Run_dom"/>
</dbReference>
<proteinExistence type="predicted"/>
<dbReference type="PROSITE" id="PS50826">
    <property type="entry name" value="RUN"/>
    <property type="match status" value="1"/>
</dbReference>
<dbReference type="SUPFAM" id="SSF50729">
    <property type="entry name" value="PH domain-like"/>
    <property type="match status" value="1"/>
</dbReference>
<keyword evidence="3" id="KW-0597">Phosphoprotein</keyword>
<evidence type="ECO:0000256" key="5">
    <source>
        <dbReference type="ARBA" id="ARBA00022737"/>
    </source>
</evidence>
<protein>
    <submittedName>
        <fullName evidence="14">Oidioi.mRNA.OKI2018_I69.XSR.g15718.t1.cds</fullName>
    </submittedName>
</protein>
<keyword evidence="15" id="KW-1185">Reference proteome</keyword>
<dbReference type="InterPro" id="IPR001849">
    <property type="entry name" value="PH_domain"/>
</dbReference>
<keyword evidence="8" id="KW-0862">Zinc</keyword>
<evidence type="ECO:0000256" key="3">
    <source>
        <dbReference type="ARBA" id="ARBA00022553"/>
    </source>
</evidence>
<dbReference type="EMBL" id="OU015569">
    <property type="protein sequence ID" value="CAG5098492.1"/>
    <property type="molecule type" value="Genomic_DNA"/>
</dbReference>
<dbReference type="SMART" id="SM01175">
    <property type="entry name" value="DUF4206"/>
    <property type="match status" value="1"/>
</dbReference>
<evidence type="ECO:0000256" key="2">
    <source>
        <dbReference type="ARBA" id="ARBA00004656"/>
    </source>
</evidence>
<evidence type="ECO:0000313" key="14">
    <source>
        <dbReference type="EMBL" id="CAG5098492.1"/>
    </source>
</evidence>
<dbReference type="SMART" id="SM00593">
    <property type="entry name" value="RUN"/>
    <property type="match status" value="1"/>
</dbReference>
<dbReference type="InterPro" id="IPR037213">
    <property type="entry name" value="Run_dom_sf"/>
</dbReference>
<dbReference type="Pfam" id="PF02759">
    <property type="entry name" value="RUN"/>
    <property type="match status" value="1"/>
</dbReference>
<dbReference type="Pfam" id="PF13901">
    <property type="entry name" value="RH_dom"/>
    <property type="match status" value="1"/>
</dbReference>
<evidence type="ECO:0000256" key="10">
    <source>
        <dbReference type="ARBA" id="ARBA00023228"/>
    </source>
</evidence>
<accession>A0ABN7SMZ2</accession>
<gene>
    <name evidence="14" type="ORF">OKIOD_LOCUS7276</name>
</gene>
<name>A0ABN7SMZ2_OIKDI</name>
<dbReference type="Proteomes" id="UP001158576">
    <property type="component" value="Chromosome XSR"/>
</dbReference>
<dbReference type="SMART" id="SM00233">
    <property type="entry name" value="PH"/>
    <property type="match status" value="1"/>
</dbReference>
<feature type="domain" description="RUN" evidence="13">
    <location>
        <begin position="55"/>
        <end position="191"/>
    </location>
</feature>
<evidence type="ECO:0000256" key="7">
    <source>
        <dbReference type="ARBA" id="ARBA00022771"/>
    </source>
</evidence>
<dbReference type="CDD" id="cd15489">
    <property type="entry name" value="PHD_SF"/>
    <property type="match status" value="1"/>
</dbReference>
<dbReference type="SUPFAM" id="SSF140741">
    <property type="entry name" value="RUN domain-like"/>
    <property type="match status" value="1"/>
</dbReference>
<evidence type="ECO:0000256" key="6">
    <source>
        <dbReference type="ARBA" id="ARBA00022753"/>
    </source>
</evidence>
<feature type="region of interest" description="Disordered" evidence="11">
    <location>
        <begin position="347"/>
        <end position="366"/>
    </location>
</feature>
<dbReference type="PROSITE" id="PS50003">
    <property type="entry name" value="PH_DOMAIN"/>
    <property type="match status" value="1"/>
</dbReference>
<comment type="subcellular location">
    <subcellularLocation>
        <location evidence="1">Late endosome</location>
    </subcellularLocation>
    <subcellularLocation>
        <location evidence="2">Lysosome membrane</location>
    </subcellularLocation>
</comment>
<dbReference type="InterPro" id="IPR025258">
    <property type="entry name" value="RH_dom"/>
</dbReference>
<dbReference type="PANTHER" id="PTHR12326:SF12">
    <property type="entry name" value="PLECKSTRIN HOMOLOGY AND RUN DOMAIN CONTAINING M1"/>
    <property type="match status" value="1"/>
</dbReference>
<evidence type="ECO:0000313" key="15">
    <source>
        <dbReference type="Proteomes" id="UP001158576"/>
    </source>
</evidence>
<reference evidence="14 15" key="1">
    <citation type="submission" date="2021-04" db="EMBL/GenBank/DDBJ databases">
        <authorList>
            <person name="Bliznina A."/>
        </authorList>
    </citation>
    <scope>NUCLEOTIDE SEQUENCE [LARGE SCALE GENOMIC DNA]</scope>
</reference>
<dbReference type="InterPro" id="IPR011993">
    <property type="entry name" value="PH-like_dom_sf"/>
</dbReference>
<dbReference type="Gene3D" id="1.20.58.900">
    <property type="match status" value="1"/>
</dbReference>
<organism evidence="14 15">
    <name type="scientific">Oikopleura dioica</name>
    <name type="common">Tunicate</name>
    <dbReference type="NCBI Taxonomy" id="34765"/>
    <lineage>
        <taxon>Eukaryota</taxon>
        <taxon>Metazoa</taxon>
        <taxon>Chordata</taxon>
        <taxon>Tunicata</taxon>
        <taxon>Appendicularia</taxon>
        <taxon>Copelata</taxon>
        <taxon>Oikopleuridae</taxon>
        <taxon>Oikopleura</taxon>
    </lineage>
</organism>
<evidence type="ECO:0000259" key="13">
    <source>
        <dbReference type="PROSITE" id="PS50826"/>
    </source>
</evidence>
<keyword evidence="5" id="KW-0677">Repeat</keyword>
<evidence type="ECO:0000256" key="1">
    <source>
        <dbReference type="ARBA" id="ARBA00004603"/>
    </source>
</evidence>
<keyword evidence="6" id="KW-0967">Endosome</keyword>
<keyword evidence="7" id="KW-0863">Zinc-finger</keyword>
<keyword evidence="10" id="KW-0458">Lysosome</keyword>
<feature type="region of interest" description="Disordered" evidence="11">
    <location>
        <begin position="384"/>
        <end position="441"/>
    </location>
</feature>
<dbReference type="CDD" id="cd00821">
    <property type="entry name" value="PH"/>
    <property type="match status" value="1"/>
</dbReference>
<evidence type="ECO:0000256" key="11">
    <source>
        <dbReference type="SAM" id="MobiDB-lite"/>
    </source>
</evidence>
<evidence type="ECO:0000256" key="8">
    <source>
        <dbReference type="ARBA" id="ARBA00022833"/>
    </source>
</evidence>
<evidence type="ECO:0000256" key="4">
    <source>
        <dbReference type="ARBA" id="ARBA00022723"/>
    </source>
</evidence>
<dbReference type="Pfam" id="PF00169">
    <property type="entry name" value="PH"/>
    <property type="match status" value="1"/>
</dbReference>
<keyword evidence="9" id="KW-0072">Autophagy</keyword>